<sequence length="252" mass="29363">MIDREFSSGIEMPYISHHFQGKEREGAEVPWGTEPKERLGVGKGSKLTTYGWMFQGQKGLPAQSYRNHTTNHFDPQNWRNKSQYSETFFTPQMYSRHQIQKFTANRNHRPHPKELIWPMEPFKGYMIWKPKLVPDDGEIKKYSAPSLLRQYQDNNWRTTNQTTYQNYYEGVPKKPSTTGGIRKDDRPTKGSVSNQRDALESSLRGSRVGSRQEAFSTPPHLRTSYKLNFTGEPIKPSTNANPGDRSWRNIRY</sequence>
<dbReference type="Proteomes" id="UP000594262">
    <property type="component" value="Unplaced"/>
</dbReference>
<protein>
    <submittedName>
        <fullName evidence="2">Uncharacterized protein</fullName>
    </submittedName>
</protein>
<evidence type="ECO:0000313" key="2">
    <source>
        <dbReference type="EnsemblMetazoa" id="CLYHEMP025018.1"/>
    </source>
</evidence>
<accession>A0A7M5XP67</accession>
<dbReference type="OrthoDB" id="10447496at2759"/>
<feature type="region of interest" description="Disordered" evidence="1">
    <location>
        <begin position="168"/>
        <end position="252"/>
    </location>
</feature>
<dbReference type="GeneID" id="136822676"/>
<keyword evidence="3" id="KW-1185">Reference proteome</keyword>
<evidence type="ECO:0000256" key="1">
    <source>
        <dbReference type="SAM" id="MobiDB-lite"/>
    </source>
</evidence>
<dbReference type="AlphaFoldDB" id="A0A7M5XP67"/>
<reference evidence="2" key="1">
    <citation type="submission" date="2021-01" db="UniProtKB">
        <authorList>
            <consortium name="EnsemblMetazoa"/>
        </authorList>
    </citation>
    <scope>IDENTIFICATION</scope>
</reference>
<dbReference type="RefSeq" id="XP_066935069.1">
    <property type="nucleotide sequence ID" value="XM_067078968.1"/>
</dbReference>
<name>A0A7M5XP67_9CNID</name>
<proteinExistence type="predicted"/>
<dbReference type="EnsemblMetazoa" id="CLYHEMT025018.1">
    <property type="protein sequence ID" value="CLYHEMP025018.1"/>
    <property type="gene ID" value="CLYHEMG025018"/>
</dbReference>
<organism evidence="2 3">
    <name type="scientific">Clytia hemisphaerica</name>
    <dbReference type="NCBI Taxonomy" id="252671"/>
    <lineage>
        <taxon>Eukaryota</taxon>
        <taxon>Metazoa</taxon>
        <taxon>Cnidaria</taxon>
        <taxon>Hydrozoa</taxon>
        <taxon>Hydroidolina</taxon>
        <taxon>Leptothecata</taxon>
        <taxon>Obeliida</taxon>
        <taxon>Clytiidae</taxon>
        <taxon>Clytia</taxon>
    </lineage>
</organism>
<evidence type="ECO:0000313" key="3">
    <source>
        <dbReference type="Proteomes" id="UP000594262"/>
    </source>
</evidence>